<dbReference type="InterPro" id="IPR029058">
    <property type="entry name" value="AB_hydrolase_fold"/>
</dbReference>
<reference evidence="1 2" key="1">
    <citation type="journal article" date="2024" name="BMC Biol.">
        <title>Comparative genomics of Ascetosporea gives new insight into the evolutionary basis for animal parasitism in Rhizaria.</title>
        <authorList>
            <person name="Hiltunen Thoren M."/>
            <person name="Onut-Brannstrom I."/>
            <person name="Alfjorden A."/>
            <person name="Peckova H."/>
            <person name="Swords F."/>
            <person name="Hooper C."/>
            <person name="Holzer A.S."/>
            <person name="Bass D."/>
            <person name="Burki F."/>
        </authorList>
    </citation>
    <scope>NUCLEOTIDE SEQUENCE [LARGE SCALE GENOMIC DNA]</scope>
    <source>
        <strain evidence="1">20-A016</strain>
    </source>
</reference>
<evidence type="ECO:0000313" key="1">
    <source>
        <dbReference type="EMBL" id="MES1920575.1"/>
    </source>
</evidence>
<gene>
    <name evidence="1" type="ORF">MHBO_002232</name>
</gene>
<evidence type="ECO:0000313" key="2">
    <source>
        <dbReference type="Proteomes" id="UP001439008"/>
    </source>
</evidence>
<proteinExistence type="predicted"/>
<keyword evidence="2" id="KW-1185">Reference proteome</keyword>
<organism evidence="1 2">
    <name type="scientific">Bonamia ostreae</name>
    <dbReference type="NCBI Taxonomy" id="126728"/>
    <lineage>
        <taxon>Eukaryota</taxon>
        <taxon>Sar</taxon>
        <taxon>Rhizaria</taxon>
        <taxon>Endomyxa</taxon>
        <taxon>Ascetosporea</taxon>
        <taxon>Haplosporida</taxon>
        <taxon>Bonamia</taxon>
    </lineage>
</organism>
<dbReference type="Gene3D" id="3.40.50.1820">
    <property type="entry name" value="alpha/beta hydrolase"/>
    <property type="match status" value="1"/>
</dbReference>
<dbReference type="Proteomes" id="UP001439008">
    <property type="component" value="Unassembled WGS sequence"/>
</dbReference>
<dbReference type="EMBL" id="JBDODL010000743">
    <property type="protein sequence ID" value="MES1920575.1"/>
    <property type="molecule type" value="Genomic_DNA"/>
</dbReference>
<comment type="caution">
    <text evidence="1">The sequence shown here is derived from an EMBL/GenBank/DDBJ whole genome shotgun (WGS) entry which is preliminary data.</text>
</comment>
<protein>
    <submittedName>
        <fullName evidence="1">Uncharacterized protein</fullName>
    </submittedName>
</protein>
<name>A0ABV2ALP1_9EUKA</name>
<accession>A0ABV2ALP1</accession>
<sequence>MSFFFKKVKNLILKRKSSHFIKPKFCGFSTHSILLNDKALNKLIQSTMSKNIDTIDVYRSLLENYGAVNSSIQISKKFSFFSKVGKLGEKFSMRPIKILENSPMSVLLENKQNRKTNRFAIHFHSIGFVAGSPLDVYKPISHLFEDLNCDKILCVGLNSIEHAKLSDIFETALNAYNYVVRKFEADKSKLIISGSASGCLLTTKILNYLNSKQEKTGEKHPQLHYRMAPIFIRKPSKFYCGAIISL</sequence>